<feature type="signal peptide" evidence="6">
    <location>
        <begin position="1"/>
        <end position="23"/>
    </location>
</feature>
<evidence type="ECO:0000256" key="2">
    <source>
        <dbReference type="ARBA" id="ARBA00006865"/>
    </source>
</evidence>
<dbReference type="InterPro" id="IPR000757">
    <property type="entry name" value="Beta-glucanase-like"/>
</dbReference>
<organism evidence="8 9">
    <name type="scientific">Lojkania enalia</name>
    <dbReference type="NCBI Taxonomy" id="147567"/>
    <lineage>
        <taxon>Eukaryota</taxon>
        <taxon>Fungi</taxon>
        <taxon>Dikarya</taxon>
        <taxon>Ascomycota</taxon>
        <taxon>Pezizomycotina</taxon>
        <taxon>Dothideomycetes</taxon>
        <taxon>Pleosporomycetidae</taxon>
        <taxon>Pleosporales</taxon>
        <taxon>Pleosporales incertae sedis</taxon>
        <taxon>Lojkania</taxon>
    </lineage>
</organism>
<evidence type="ECO:0000256" key="5">
    <source>
        <dbReference type="ARBA" id="ARBA00023295"/>
    </source>
</evidence>
<evidence type="ECO:0000259" key="7">
    <source>
        <dbReference type="PROSITE" id="PS51762"/>
    </source>
</evidence>
<dbReference type="GO" id="GO:0009251">
    <property type="term" value="P:glucan catabolic process"/>
    <property type="evidence" value="ECO:0007669"/>
    <property type="project" value="TreeGrafter"/>
</dbReference>
<dbReference type="PROSITE" id="PS51762">
    <property type="entry name" value="GH16_2"/>
    <property type="match status" value="1"/>
</dbReference>
<dbReference type="InterPro" id="IPR013320">
    <property type="entry name" value="ConA-like_dom_sf"/>
</dbReference>
<evidence type="ECO:0000313" key="8">
    <source>
        <dbReference type="EMBL" id="KAF2259518.1"/>
    </source>
</evidence>
<evidence type="ECO:0000256" key="6">
    <source>
        <dbReference type="SAM" id="SignalP"/>
    </source>
</evidence>
<dbReference type="Gene3D" id="2.60.120.200">
    <property type="match status" value="1"/>
</dbReference>
<dbReference type="FunFam" id="2.60.120.200:FF:000114">
    <property type="entry name" value="Probable endo-1,3(4)-beta-glucanase NFIA_089530"/>
    <property type="match status" value="1"/>
</dbReference>
<evidence type="ECO:0000313" key="9">
    <source>
        <dbReference type="Proteomes" id="UP000800093"/>
    </source>
</evidence>
<feature type="domain" description="GH16" evidence="7">
    <location>
        <begin position="30"/>
        <end position="287"/>
    </location>
</feature>
<keyword evidence="9" id="KW-1185">Reference proteome</keyword>
<protein>
    <recommendedName>
        <fullName evidence="3">endo-1,3(4)-beta-glucanase</fullName>
        <ecNumber evidence="3">3.2.1.6</ecNumber>
    </recommendedName>
</protein>
<comment type="catalytic activity">
    <reaction evidence="1">
        <text>Endohydrolysis of (1-&gt;3)- or (1-&gt;4)-linkages in beta-D-glucans when the glucose residue whose reducing group is involved in the linkage to be hydrolyzed is itself substituted at C-3.</text>
        <dbReference type="EC" id="3.2.1.6"/>
    </reaction>
</comment>
<dbReference type="InterPro" id="IPR050546">
    <property type="entry name" value="Glycosyl_Hydrlase_16"/>
</dbReference>
<evidence type="ECO:0000256" key="1">
    <source>
        <dbReference type="ARBA" id="ARBA00000124"/>
    </source>
</evidence>
<dbReference type="EMBL" id="ML986707">
    <property type="protein sequence ID" value="KAF2259518.1"/>
    <property type="molecule type" value="Genomic_DNA"/>
</dbReference>
<dbReference type="CDD" id="cd02181">
    <property type="entry name" value="GH16_fungal_Lam16A_glucanase"/>
    <property type="match status" value="1"/>
</dbReference>
<dbReference type="Pfam" id="PF26113">
    <property type="entry name" value="GH16_XgeA"/>
    <property type="match status" value="1"/>
</dbReference>
<accession>A0A9P4K2C6</accession>
<dbReference type="AlphaFoldDB" id="A0A9P4K2C6"/>
<gene>
    <name evidence="8" type="ORF">CC78DRAFT_537052</name>
</gene>
<dbReference type="EC" id="3.2.1.6" evidence="3"/>
<reference evidence="9" key="1">
    <citation type="journal article" date="2020" name="Stud. Mycol.">
        <title>101 Dothideomycetes genomes: A test case for predicting lifestyles and emergence of pathogens.</title>
        <authorList>
            <person name="Haridas S."/>
            <person name="Albert R."/>
            <person name="Binder M."/>
            <person name="Bloem J."/>
            <person name="LaButti K."/>
            <person name="Salamov A."/>
            <person name="Andreopoulos B."/>
            <person name="Baker S."/>
            <person name="Barry K."/>
            <person name="Bills G."/>
            <person name="Bluhm B."/>
            <person name="Cannon C."/>
            <person name="Castanera R."/>
            <person name="Culley D."/>
            <person name="Daum C."/>
            <person name="Ezra D."/>
            <person name="Gonzalez J."/>
            <person name="Henrissat B."/>
            <person name="Kuo A."/>
            <person name="Liang C."/>
            <person name="Lipzen A."/>
            <person name="Lutzoni F."/>
            <person name="Magnuson J."/>
            <person name="Mondo S."/>
            <person name="Nolan M."/>
            <person name="Ohm R."/>
            <person name="Pangilinan J."/>
            <person name="Park H.-J."/>
            <person name="Ramirez L."/>
            <person name="Alfaro M."/>
            <person name="Sun H."/>
            <person name="Tritt A."/>
            <person name="Yoshinaga Y."/>
            <person name="Zwiers L.-H."/>
            <person name="Turgeon B."/>
            <person name="Goodwin S."/>
            <person name="Spatafora J."/>
            <person name="Crous P."/>
            <person name="Grigoriev I."/>
        </authorList>
    </citation>
    <scope>NUCLEOTIDE SEQUENCE [LARGE SCALE GENOMIC DNA]</scope>
    <source>
        <strain evidence="9">CBS 304.66</strain>
    </source>
</reference>
<sequence length="779" mass="81029">MPSSSLFLRAGIVLSALSSTALATSYDLQDTFKGSSFLDGFDFYTAPDLTKGFVTYVDKNTAKNDGLIKMIGEDQYIGVDYQTPLVVGDNLPLRKSVRIETKTSYNQGLFIVDIKHMPGGICGTWPAFWSLGSGDWPKNGEIDIIEGVNMNSANKWVLHTDTQCSVDGKNQTGAQSLYNCALDSASGPSGCDVNAVEANTFGTGFNANGGGVYAMEWTDDFIKMWFFPRGYTPSSIQHDKPDTAEFGVPNANFQGACDMKKKFVDHKFIFNTAFCGDWAGGVYGQSGCPVYSGLDGWASCNKFVAENPSAFKNAYWQISSFKSYKKAAISSSSSSSMSSTQSSTSSSAMSSTVSSSSYGASSTLSSSYSVSSSSSIASSNATSSASSTGPYYPTGNSSTIIYPTGTGYPSGGSSTIVYPTSSTPCTTSSVDSYGTSSSDIYGEYPTTTPGGYGSASTTTYTTTYVDVCETGYTTISTTHTATYYPTPKPSTTASGEKECPPGFTTTVKYCSKGCGSKPTVVTVTVPVTETVKCPSCSKTPAPYPVTEIEYITKTVVCKTCHGGTSKYTYPAHIYTTPSMPYPSGGPGCSGPECPESYPTGKPGCSGPECPESYPTGKPGCSGPECPESYPTGKPGCSGPECPESYPTGKPGCSGPECPESYPTGCSGPSCPSYISTTILTLAYSSQPACSTCGVPAPSSPPVCSGPECPETYPTGKPGCSGAGCGYEYGNGNMTVSFGTATGSYPTKTGYEVPQFTGAASSLRISGMLAGAVGLVAMFL</sequence>
<keyword evidence="5" id="KW-0326">Glycosidase</keyword>
<feature type="chain" id="PRO_5040191241" description="endo-1,3(4)-beta-glucanase" evidence="6">
    <location>
        <begin position="24"/>
        <end position="779"/>
    </location>
</feature>
<dbReference type="PANTHER" id="PTHR10963">
    <property type="entry name" value="GLYCOSYL HYDROLASE-RELATED"/>
    <property type="match status" value="1"/>
</dbReference>
<proteinExistence type="inferred from homology"/>
<name>A0A9P4K2C6_9PLEO</name>
<evidence type="ECO:0000256" key="3">
    <source>
        <dbReference type="ARBA" id="ARBA00012599"/>
    </source>
</evidence>
<dbReference type="OrthoDB" id="192832at2759"/>
<dbReference type="GO" id="GO:0052861">
    <property type="term" value="F:endo-1,3(4)-beta-glucanase activity"/>
    <property type="evidence" value="ECO:0007669"/>
    <property type="project" value="UniProtKB-EC"/>
</dbReference>
<dbReference type="PANTHER" id="PTHR10963:SF24">
    <property type="entry name" value="GLYCOSIDASE C21B10.07-RELATED"/>
    <property type="match status" value="1"/>
</dbReference>
<comment type="similarity">
    <text evidence="2">Belongs to the glycosyl hydrolase 16 family.</text>
</comment>
<dbReference type="Proteomes" id="UP000800093">
    <property type="component" value="Unassembled WGS sequence"/>
</dbReference>
<dbReference type="SUPFAM" id="SSF49899">
    <property type="entry name" value="Concanavalin A-like lectins/glucanases"/>
    <property type="match status" value="1"/>
</dbReference>
<keyword evidence="4" id="KW-0378">Hydrolase</keyword>
<keyword evidence="6" id="KW-0732">Signal</keyword>
<comment type="caution">
    <text evidence="8">The sequence shown here is derived from an EMBL/GenBank/DDBJ whole genome shotgun (WGS) entry which is preliminary data.</text>
</comment>
<evidence type="ECO:0000256" key="4">
    <source>
        <dbReference type="ARBA" id="ARBA00022801"/>
    </source>
</evidence>